<dbReference type="SUPFAM" id="SSF51161">
    <property type="entry name" value="Trimeric LpxA-like enzymes"/>
    <property type="match status" value="1"/>
</dbReference>
<feature type="region of interest" description="Disordered" evidence="5">
    <location>
        <begin position="57"/>
        <end position="91"/>
    </location>
</feature>
<dbReference type="SUPFAM" id="SSF57701">
    <property type="entry name" value="Zn2/Cys6 DNA-binding domain"/>
    <property type="match status" value="1"/>
</dbReference>
<evidence type="ECO:0000256" key="4">
    <source>
        <dbReference type="ARBA" id="ARBA00023315"/>
    </source>
</evidence>
<dbReference type="Pfam" id="PF00172">
    <property type="entry name" value="Zn_clus"/>
    <property type="match status" value="1"/>
</dbReference>
<dbReference type="GO" id="GO:0000981">
    <property type="term" value="F:DNA-binding transcription factor activity, RNA polymerase II-specific"/>
    <property type="evidence" value="ECO:0007669"/>
    <property type="project" value="InterPro"/>
</dbReference>
<dbReference type="GO" id="GO:0008374">
    <property type="term" value="F:O-acyltransferase activity"/>
    <property type="evidence" value="ECO:0007669"/>
    <property type="project" value="TreeGrafter"/>
</dbReference>
<proteinExistence type="inferred from homology"/>
<evidence type="ECO:0000256" key="3">
    <source>
        <dbReference type="ARBA" id="ARBA00023242"/>
    </source>
</evidence>
<dbReference type="CDD" id="cd03357">
    <property type="entry name" value="LbH_MAT_GAT"/>
    <property type="match status" value="1"/>
</dbReference>
<dbReference type="InterPro" id="IPR001138">
    <property type="entry name" value="Zn2Cys6_DnaBD"/>
</dbReference>
<feature type="domain" description="Zn(2)-C6 fungal-type" evidence="6">
    <location>
        <begin position="17"/>
        <end position="45"/>
    </location>
</feature>
<evidence type="ECO:0000313" key="8">
    <source>
        <dbReference type="Proteomes" id="UP000265631"/>
    </source>
</evidence>
<evidence type="ECO:0000256" key="5">
    <source>
        <dbReference type="SAM" id="MobiDB-lite"/>
    </source>
</evidence>
<dbReference type="Pfam" id="PF00132">
    <property type="entry name" value="Hexapep"/>
    <property type="match status" value="1"/>
</dbReference>
<dbReference type="STRING" id="2594813.A0A395MCT4"/>
<keyword evidence="3" id="KW-0539">Nucleus</keyword>
<dbReference type="GO" id="GO:0016407">
    <property type="term" value="F:acetyltransferase activity"/>
    <property type="evidence" value="ECO:0007669"/>
    <property type="project" value="InterPro"/>
</dbReference>
<dbReference type="SMART" id="SM00066">
    <property type="entry name" value="GAL4"/>
    <property type="match status" value="1"/>
</dbReference>
<evidence type="ECO:0000256" key="1">
    <source>
        <dbReference type="ARBA" id="ARBA00007274"/>
    </source>
</evidence>
<dbReference type="EMBL" id="PXXK01000342">
    <property type="protein sequence ID" value="RFN45727.1"/>
    <property type="molecule type" value="Genomic_DNA"/>
</dbReference>
<keyword evidence="4" id="KW-0012">Acyltransferase</keyword>
<keyword evidence="8" id="KW-1185">Reference proteome</keyword>
<evidence type="ECO:0000256" key="2">
    <source>
        <dbReference type="ARBA" id="ARBA00022679"/>
    </source>
</evidence>
<dbReference type="AlphaFoldDB" id="A0A395MCT4"/>
<keyword evidence="2" id="KW-0808">Transferase</keyword>
<dbReference type="Gene3D" id="2.160.10.10">
    <property type="entry name" value="Hexapeptide repeat proteins"/>
    <property type="match status" value="1"/>
</dbReference>
<protein>
    <recommendedName>
        <fullName evidence="6">Zn(2)-C6 fungal-type domain-containing protein</fullName>
    </recommendedName>
</protein>
<feature type="region of interest" description="Disordered" evidence="5">
    <location>
        <begin position="1"/>
        <end position="20"/>
    </location>
</feature>
<dbReference type="InterPro" id="IPR024688">
    <property type="entry name" value="Mac_dom"/>
</dbReference>
<comment type="similarity">
    <text evidence="1">Belongs to the transferase hexapeptide repeat family.</text>
</comment>
<dbReference type="PANTHER" id="PTHR23416">
    <property type="entry name" value="SIALIC ACID SYNTHASE-RELATED"/>
    <property type="match status" value="1"/>
</dbReference>
<feature type="compositionally biased region" description="Polar residues" evidence="5">
    <location>
        <begin position="57"/>
        <end position="90"/>
    </location>
</feature>
<reference evidence="7 8" key="1">
    <citation type="journal article" date="2018" name="PLoS Pathog.">
        <title>Evolution of structural diversity of trichothecenes, a family of toxins produced by plant pathogenic and entomopathogenic fungi.</title>
        <authorList>
            <person name="Proctor R.H."/>
            <person name="McCormick S.P."/>
            <person name="Kim H.S."/>
            <person name="Cardoza R.E."/>
            <person name="Stanley A.M."/>
            <person name="Lindo L."/>
            <person name="Kelly A."/>
            <person name="Brown D.W."/>
            <person name="Lee T."/>
            <person name="Vaughan M.M."/>
            <person name="Alexander N.J."/>
            <person name="Busman M."/>
            <person name="Gutierrez S."/>
        </authorList>
    </citation>
    <scope>NUCLEOTIDE SEQUENCE [LARGE SCALE GENOMIC DNA]</scope>
    <source>
        <strain evidence="7 8">NRRL 13405</strain>
    </source>
</reference>
<dbReference type="PROSITE" id="PS50048">
    <property type="entry name" value="ZN2_CY6_FUNGAL_2"/>
    <property type="match status" value="1"/>
</dbReference>
<dbReference type="InterPro" id="IPR011004">
    <property type="entry name" value="Trimer_LpxA-like_sf"/>
</dbReference>
<dbReference type="Pfam" id="PF11951">
    <property type="entry name" value="Fungal_trans_2"/>
    <property type="match status" value="1"/>
</dbReference>
<sequence>MPRAPSIRPTARRKDPACGTCRKKCRKCDRKRPICDRCRIKGLPCEGYPPRFQFQENLTVSPDTGTPQVATPDSTVEQSVGAHQSPQDSWSGYEPFDTDLSSFHTEEVLFGTSGFALPSPPSIDMPELMPDLSPIHFSSMPVSFARTADIGSDLESDITINQHIISHFDFILSEQLAIQVPGSSNPFREYVLPLAYQHQGVLHALLGLSLSHMDNSGLYSNEGFESLSMGYRLSATRSVASLSLKDEMSGLTHAEEEYLLAMVLLLVLHDVYLSAVTSHGGHLDGASSLCKRIVTQAGISSRSKTVTFLTSALAWLDILHGFTSAGKLSFSEQVREYVHDHGSLHLHTLAGCPSVLFSKMGQIFDAGKSFLIGDILRERFEQVLETAERFLQSWDAEQALYPTVHHEWKQLAEAYRHACLLRLWRLPEPFEISCDDSRIQVSVAAILDICAVMPRDNAFYKHLLIPLLLSRANARSPHQVHYASSCIEDIKRATGFQYPAMTETWEERRRNVHGFSNMFWREFESPPNSYLLSLVSGLYNPSTSNHSTMAAQEKNPVELEKASKLANVPHCEQYERMISGMLYDSLIPKLTNARLAARKAMHEYNTWFPSSEDLNIENITQTRAKMLKSFLGHVADDEVFIEPPFRVDYGPNMSVGKRFYANFNLTVLDSAIVSIGDRVMIGPNVMISTATHETEVASRRANIEYAYPISIGDDCWIGGGVTILPGVKIGKGCTIGASSVVTRDIEDWSVAVGSPARVVRKVKELGEFEEDVKTSGENNGVPE</sequence>
<dbReference type="Gene3D" id="4.10.240.10">
    <property type="entry name" value="Zn(2)-C6 fungal-type DNA-binding domain"/>
    <property type="match status" value="1"/>
</dbReference>
<dbReference type="Proteomes" id="UP000265631">
    <property type="component" value="Unassembled WGS sequence"/>
</dbReference>
<gene>
    <name evidence="7" type="ORF">FIE12Z_10039</name>
</gene>
<dbReference type="InterPro" id="IPR036864">
    <property type="entry name" value="Zn2-C6_fun-type_DNA-bd_sf"/>
</dbReference>
<organism evidence="7 8">
    <name type="scientific">Fusarium flagelliforme</name>
    <dbReference type="NCBI Taxonomy" id="2675880"/>
    <lineage>
        <taxon>Eukaryota</taxon>
        <taxon>Fungi</taxon>
        <taxon>Dikarya</taxon>
        <taxon>Ascomycota</taxon>
        <taxon>Pezizomycotina</taxon>
        <taxon>Sordariomycetes</taxon>
        <taxon>Hypocreomycetidae</taxon>
        <taxon>Hypocreales</taxon>
        <taxon>Nectriaceae</taxon>
        <taxon>Fusarium</taxon>
        <taxon>Fusarium incarnatum-equiseti species complex</taxon>
    </lineage>
</organism>
<evidence type="ECO:0000313" key="7">
    <source>
        <dbReference type="EMBL" id="RFN45727.1"/>
    </source>
</evidence>
<dbReference type="FunFam" id="2.160.10.10:FF:000025">
    <property type="entry name" value="Hexapeptide-repeat containing-acetyltransferase"/>
    <property type="match status" value="1"/>
</dbReference>
<dbReference type="InterPro" id="IPR051159">
    <property type="entry name" value="Hexapeptide_acetyltransf"/>
</dbReference>
<comment type="caution">
    <text evidence="7">The sequence shown here is derived from an EMBL/GenBank/DDBJ whole genome shotgun (WGS) entry which is preliminary data.</text>
</comment>
<dbReference type="Pfam" id="PF12464">
    <property type="entry name" value="Mac"/>
    <property type="match status" value="1"/>
</dbReference>
<dbReference type="SMART" id="SM01266">
    <property type="entry name" value="Mac"/>
    <property type="match status" value="1"/>
</dbReference>
<dbReference type="PANTHER" id="PTHR23416:SF23">
    <property type="entry name" value="ACETYLTRANSFERASE C18B11.09C-RELATED"/>
    <property type="match status" value="1"/>
</dbReference>
<dbReference type="GO" id="GO:0008270">
    <property type="term" value="F:zinc ion binding"/>
    <property type="evidence" value="ECO:0007669"/>
    <property type="project" value="InterPro"/>
</dbReference>
<dbReference type="InterPro" id="IPR001451">
    <property type="entry name" value="Hexapep"/>
</dbReference>
<evidence type="ECO:0000259" key="6">
    <source>
        <dbReference type="PROSITE" id="PS50048"/>
    </source>
</evidence>
<dbReference type="InterPro" id="IPR021858">
    <property type="entry name" value="Fun_TF"/>
</dbReference>
<dbReference type="CDD" id="cd00067">
    <property type="entry name" value="GAL4"/>
    <property type="match status" value="1"/>
</dbReference>
<accession>A0A395MCT4</accession>
<name>A0A395MCT4_9HYPO</name>